<evidence type="ECO:0000256" key="4">
    <source>
        <dbReference type="ARBA" id="ARBA00022723"/>
    </source>
</evidence>
<dbReference type="Pfam" id="PF02775">
    <property type="entry name" value="TPP_enzyme_C"/>
    <property type="match status" value="1"/>
</dbReference>
<reference evidence="8" key="1">
    <citation type="journal article" date="2019" name="Int. J. Syst. Evol. Microbiol.">
        <title>The Global Catalogue of Microorganisms (GCM) 10K type strain sequencing project: providing services to taxonomists for standard genome sequencing and annotation.</title>
        <authorList>
            <consortium name="The Broad Institute Genomics Platform"/>
            <consortium name="The Broad Institute Genome Sequencing Center for Infectious Disease"/>
            <person name="Wu L."/>
            <person name="Ma J."/>
        </authorList>
    </citation>
    <scope>NUCLEOTIDE SEQUENCE [LARGE SCALE GENOMIC DNA]</scope>
    <source>
        <strain evidence="8">JCM 17017</strain>
    </source>
</reference>
<evidence type="ECO:0000313" key="7">
    <source>
        <dbReference type="EMBL" id="GAA3800669.1"/>
    </source>
</evidence>
<keyword evidence="4" id="KW-0479">Metal-binding</keyword>
<dbReference type="Gene3D" id="3.40.50.970">
    <property type="match status" value="1"/>
</dbReference>
<organism evidence="7 8">
    <name type="scientific">Amycolatopsis tucumanensis</name>
    <dbReference type="NCBI Taxonomy" id="401106"/>
    <lineage>
        <taxon>Bacteria</taxon>
        <taxon>Bacillati</taxon>
        <taxon>Actinomycetota</taxon>
        <taxon>Actinomycetes</taxon>
        <taxon>Pseudonocardiales</taxon>
        <taxon>Pseudonocardiaceae</taxon>
        <taxon>Amycolatopsis</taxon>
    </lineage>
</organism>
<evidence type="ECO:0000256" key="5">
    <source>
        <dbReference type="ARBA" id="ARBA00023052"/>
    </source>
</evidence>
<dbReference type="InterPro" id="IPR029061">
    <property type="entry name" value="THDP-binding"/>
</dbReference>
<evidence type="ECO:0000256" key="1">
    <source>
        <dbReference type="ARBA" id="ARBA00001946"/>
    </source>
</evidence>
<name>A0ABP7HT07_9PSEU</name>
<dbReference type="CDD" id="cd02004">
    <property type="entry name" value="TPP_BZL_OCoD_HPCL"/>
    <property type="match status" value="1"/>
</dbReference>
<evidence type="ECO:0000259" key="6">
    <source>
        <dbReference type="Pfam" id="PF02775"/>
    </source>
</evidence>
<dbReference type="InterPro" id="IPR011766">
    <property type="entry name" value="TPP_enzyme_TPP-bd"/>
</dbReference>
<proteinExistence type="inferred from homology"/>
<comment type="cofactor">
    <cofactor evidence="1">
        <name>Mg(2+)</name>
        <dbReference type="ChEBI" id="CHEBI:18420"/>
    </cofactor>
</comment>
<dbReference type="EMBL" id="BAABCM010000001">
    <property type="protein sequence ID" value="GAA3800669.1"/>
    <property type="molecule type" value="Genomic_DNA"/>
</dbReference>
<evidence type="ECO:0000313" key="8">
    <source>
        <dbReference type="Proteomes" id="UP001501624"/>
    </source>
</evidence>
<keyword evidence="5" id="KW-0786">Thiamine pyrophosphate</keyword>
<evidence type="ECO:0000256" key="2">
    <source>
        <dbReference type="ARBA" id="ARBA00001964"/>
    </source>
</evidence>
<dbReference type="SUPFAM" id="SSF52518">
    <property type="entry name" value="Thiamin diphosphate-binding fold (THDP-binding)"/>
    <property type="match status" value="1"/>
</dbReference>
<comment type="caution">
    <text evidence="7">The sequence shown here is derived from an EMBL/GenBank/DDBJ whole genome shotgun (WGS) entry which is preliminary data.</text>
</comment>
<gene>
    <name evidence="7" type="ORF">GCM10022380_17570</name>
</gene>
<keyword evidence="8" id="KW-1185">Reference proteome</keyword>
<sequence>MAALPPRTVGVFDGGEVPAWAGYHFAAEEPNSVLRLGYPGCLGVGQGFAIGAHRADPDRPVLLFTGDGSAAFHLSEFDTMVRHGIPVVTVVFTNAVWGMSIHGQQAVFGQSGVVVSELADSAYEQVAIAFGAYGERIERLEDIGPAVARAFASGRPVCLNIAVAAEPVHPTTTAMVGDVTATDLIVVPYYENIPIG</sequence>
<accession>A0ABP7HT07</accession>
<protein>
    <recommendedName>
        <fullName evidence="6">Thiamine pyrophosphate enzyme TPP-binding domain-containing protein</fullName>
    </recommendedName>
</protein>
<dbReference type="PROSITE" id="PS00187">
    <property type="entry name" value="TPP_ENZYMES"/>
    <property type="match status" value="1"/>
</dbReference>
<dbReference type="Proteomes" id="UP001501624">
    <property type="component" value="Unassembled WGS sequence"/>
</dbReference>
<comment type="similarity">
    <text evidence="3">Belongs to the TPP enzyme family.</text>
</comment>
<dbReference type="InterPro" id="IPR045229">
    <property type="entry name" value="TPP_enz"/>
</dbReference>
<dbReference type="InterPro" id="IPR000399">
    <property type="entry name" value="TPP-bd_CS"/>
</dbReference>
<dbReference type="PANTHER" id="PTHR18968:SF166">
    <property type="entry name" value="2-HYDROXYACYL-COA LYASE 2"/>
    <property type="match status" value="1"/>
</dbReference>
<evidence type="ECO:0000256" key="3">
    <source>
        <dbReference type="ARBA" id="ARBA00007812"/>
    </source>
</evidence>
<comment type="cofactor">
    <cofactor evidence="2">
        <name>thiamine diphosphate</name>
        <dbReference type="ChEBI" id="CHEBI:58937"/>
    </cofactor>
</comment>
<dbReference type="PANTHER" id="PTHR18968">
    <property type="entry name" value="THIAMINE PYROPHOSPHATE ENZYMES"/>
    <property type="match status" value="1"/>
</dbReference>
<feature type="domain" description="Thiamine pyrophosphate enzyme TPP-binding" evidence="6">
    <location>
        <begin position="13"/>
        <end position="161"/>
    </location>
</feature>